<name>A0A9X1KV05_9BACT</name>
<dbReference type="PANTHER" id="PTHR41532">
    <property type="entry name" value="FIXS PROTEIN"/>
    <property type="match status" value="1"/>
</dbReference>
<keyword evidence="2" id="KW-1185">Reference proteome</keyword>
<dbReference type="InterPro" id="IPR004714">
    <property type="entry name" value="Cyt_oxidase_maturation_cbb3"/>
</dbReference>
<organism evidence="1 2">
    <name type="scientific">Fulvivirga sedimenti</name>
    <dbReference type="NCBI Taxonomy" id="2879465"/>
    <lineage>
        <taxon>Bacteria</taxon>
        <taxon>Pseudomonadati</taxon>
        <taxon>Bacteroidota</taxon>
        <taxon>Cytophagia</taxon>
        <taxon>Cytophagales</taxon>
        <taxon>Fulvivirgaceae</taxon>
        <taxon>Fulvivirga</taxon>
    </lineage>
</organism>
<evidence type="ECO:0000313" key="1">
    <source>
        <dbReference type="EMBL" id="MCA6073250.1"/>
    </source>
</evidence>
<gene>
    <name evidence="1" type="primary">ccoS</name>
    <name evidence="1" type="ORF">LDX50_00130</name>
</gene>
<protein>
    <submittedName>
        <fullName evidence="1">Cbb3-type cytochrome oxidase assembly protein CcoS</fullName>
    </submittedName>
</protein>
<dbReference type="Pfam" id="PF03597">
    <property type="entry name" value="FixS"/>
    <property type="match status" value="1"/>
</dbReference>
<reference evidence="1" key="1">
    <citation type="submission" date="2021-09" db="EMBL/GenBank/DDBJ databases">
        <title>Fulvivirga sp. isolated from coastal sediment.</title>
        <authorList>
            <person name="Yu H."/>
        </authorList>
    </citation>
    <scope>NUCLEOTIDE SEQUENCE</scope>
    <source>
        <strain evidence="1">1062</strain>
    </source>
</reference>
<evidence type="ECO:0000313" key="2">
    <source>
        <dbReference type="Proteomes" id="UP001139409"/>
    </source>
</evidence>
<dbReference type="PANTHER" id="PTHR41532:SF1">
    <property type="entry name" value="FIXS PROTEIN"/>
    <property type="match status" value="1"/>
</dbReference>
<dbReference type="AlphaFoldDB" id="A0A9X1KV05"/>
<dbReference type="RefSeq" id="WP_225696369.1">
    <property type="nucleotide sequence ID" value="NZ_JAIXNE010000001.1"/>
</dbReference>
<comment type="caution">
    <text evidence="1">The sequence shown here is derived from an EMBL/GenBank/DDBJ whole genome shotgun (WGS) entry which is preliminary data.</text>
</comment>
<proteinExistence type="predicted"/>
<dbReference type="Proteomes" id="UP001139409">
    <property type="component" value="Unassembled WGS sequence"/>
</dbReference>
<accession>A0A9X1KV05</accession>
<sequence length="59" mass="6749">MWVLFILISVSLLVASAFLILFIWAVKSGQFDDTQTPSLRMLFDEKRKSTDSEESHKTA</sequence>
<dbReference type="EMBL" id="JAIXNE010000001">
    <property type="protein sequence ID" value="MCA6073250.1"/>
    <property type="molecule type" value="Genomic_DNA"/>
</dbReference>
<dbReference type="NCBIfam" id="TIGR00847">
    <property type="entry name" value="ccoS"/>
    <property type="match status" value="1"/>
</dbReference>